<evidence type="ECO:0000256" key="3">
    <source>
        <dbReference type="ARBA" id="ARBA00022475"/>
    </source>
</evidence>
<evidence type="ECO:0000259" key="16">
    <source>
        <dbReference type="Pfam" id="PF00556"/>
    </source>
</evidence>
<comment type="subcellular location">
    <subcellularLocation>
        <location evidence="2">Cell membrane</location>
        <topology evidence="2">Single-pass type II membrane protein</topology>
    </subcellularLocation>
</comment>
<comment type="function">
    <text evidence="1">Antenna complexes are light-harvesting systems, which transfer the excitation energy to the reaction centers.</text>
</comment>
<dbReference type="InterPro" id="IPR002361">
    <property type="entry name" value="Antenna_alpha_CS"/>
</dbReference>
<dbReference type="RefSeq" id="WP_096408589.1">
    <property type="nucleotide sequence ID" value="NZ_AP017372.2"/>
</dbReference>
<dbReference type="InterPro" id="IPR000066">
    <property type="entry name" value="Antenna_a/b"/>
</dbReference>
<keyword evidence="6" id="KW-0042">Antenna complex</keyword>
<protein>
    <submittedName>
        <fullName evidence="17">Light-harvesting LHI</fullName>
    </submittedName>
</protein>
<dbReference type="AlphaFoldDB" id="A0A120MZP7"/>
<accession>A0A120MZP7</accession>
<evidence type="ECO:0000256" key="4">
    <source>
        <dbReference type="ARBA" id="ARBA00022494"/>
    </source>
</evidence>
<keyword evidence="11 15" id="KW-1133">Transmembrane helix</keyword>
<keyword evidence="12" id="KW-0157">Chromophore</keyword>
<keyword evidence="10" id="KW-0076">Bacteriochlorophyll</keyword>
<dbReference type="KEGG" id="hhk:HH1059_08140"/>
<keyword evidence="5" id="KW-0997">Cell inner membrane</keyword>
<reference evidence="19" key="2">
    <citation type="journal article" date="2024" name="J. Integr. Plant Biol.">
        <title>Structural insights into the unusual core photocomplex from a triply extremophilic purple bacterium, Halorhodospira halochloris.</title>
        <authorList>
            <person name="Qi C.H."/>
            <person name="Wang G.L."/>
            <person name="Wang F.F."/>
            <person name="Wang J."/>
            <person name="Wang X.P."/>
            <person name="Zou M.J."/>
            <person name="Ma F."/>
            <person name="Madigan M.T."/>
            <person name="Kimura Y."/>
            <person name="Wang-Otomo Z.Y."/>
            <person name="Yu L.J."/>
        </authorList>
    </citation>
    <scope>STRUCTURE BY ELECTRON MICROSCOPY (2.42 ANGSTROMS)</scope>
</reference>
<dbReference type="EMDB" id="EMD-36907"/>
<evidence type="ECO:0000256" key="6">
    <source>
        <dbReference type="ARBA" id="ARBA00022549"/>
    </source>
</evidence>
<dbReference type="SUPFAM" id="SSF56918">
    <property type="entry name" value="Light-harvesting complex subunits"/>
    <property type="match status" value="1"/>
</dbReference>
<dbReference type="InterPro" id="IPR035889">
    <property type="entry name" value="Light-harvesting_complex"/>
</dbReference>
<evidence type="ECO:0000256" key="8">
    <source>
        <dbReference type="ARBA" id="ARBA00022723"/>
    </source>
</evidence>
<dbReference type="PRINTS" id="PR00673">
    <property type="entry name" value="LIGHTHARVSTA"/>
</dbReference>
<evidence type="ECO:0000313" key="17">
    <source>
        <dbReference type="EMBL" id="BAU57506.1"/>
    </source>
</evidence>
<evidence type="ECO:0000256" key="2">
    <source>
        <dbReference type="ARBA" id="ARBA00004401"/>
    </source>
</evidence>
<dbReference type="Proteomes" id="UP000218890">
    <property type="component" value="Chromosome"/>
</dbReference>
<evidence type="ECO:0000256" key="12">
    <source>
        <dbReference type="ARBA" id="ARBA00022991"/>
    </source>
</evidence>
<keyword evidence="18" id="KW-1185">Reference proteome</keyword>
<evidence type="ECO:0000256" key="7">
    <source>
        <dbReference type="ARBA" id="ARBA00022692"/>
    </source>
</evidence>
<evidence type="ECO:0000256" key="9">
    <source>
        <dbReference type="ARBA" id="ARBA00022842"/>
    </source>
</evidence>
<dbReference type="Gene3D" id="4.10.220.20">
    <property type="entry name" value="Light-harvesting complex"/>
    <property type="match status" value="1"/>
</dbReference>
<dbReference type="NCBIfam" id="NF040861">
    <property type="entry name" value="pufA_517_ASD"/>
    <property type="match status" value="1"/>
</dbReference>
<proteinExistence type="evidence at protein level"/>
<evidence type="ECO:0000256" key="5">
    <source>
        <dbReference type="ARBA" id="ARBA00022519"/>
    </source>
</evidence>
<evidence type="ECO:0007829" key="19">
    <source>
        <dbReference type="PDB" id="8K5O"/>
    </source>
</evidence>
<keyword evidence="3" id="KW-1003">Cell membrane</keyword>
<organism evidence="17 18">
    <name type="scientific">Halorhodospira halochloris</name>
    <name type="common">Ectothiorhodospira halochloris</name>
    <dbReference type="NCBI Taxonomy" id="1052"/>
    <lineage>
        <taxon>Bacteria</taxon>
        <taxon>Pseudomonadati</taxon>
        <taxon>Pseudomonadota</taxon>
        <taxon>Gammaproteobacteria</taxon>
        <taxon>Chromatiales</taxon>
        <taxon>Ectothiorhodospiraceae</taxon>
        <taxon>Halorhodospira</taxon>
    </lineage>
</organism>
<dbReference type="InterPro" id="IPR018332">
    <property type="entry name" value="Antenna_alpha"/>
</dbReference>
<name>A0A120MZP7_HALHR</name>
<dbReference type="GO" id="GO:0030077">
    <property type="term" value="C:plasma membrane light-harvesting complex"/>
    <property type="evidence" value="ECO:0007669"/>
    <property type="project" value="InterPro"/>
</dbReference>
<dbReference type="GO" id="GO:0019866">
    <property type="term" value="C:organelle inner membrane"/>
    <property type="evidence" value="ECO:0007669"/>
    <property type="project" value="InterPro"/>
</dbReference>
<evidence type="ECO:0000256" key="14">
    <source>
        <dbReference type="ARBA" id="ARBA00023243"/>
    </source>
</evidence>
<evidence type="ECO:0000256" key="15">
    <source>
        <dbReference type="SAM" id="Phobius"/>
    </source>
</evidence>
<evidence type="ECO:0000256" key="11">
    <source>
        <dbReference type="ARBA" id="ARBA00022989"/>
    </source>
</evidence>
<feature type="transmembrane region" description="Helical" evidence="15">
    <location>
        <begin position="12"/>
        <end position="32"/>
    </location>
</feature>
<reference evidence="17" key="1">
    <citation type="submission" date="2016-02" db="EMBL/GenBank/DDBJ databases">
        <title>Halorhodospira halochloris DSM-1059 complete genome, version 2.</title>
        <authorList>
            <person name="Tsukatani Y."/>
        </authorList>
    </citation>
    <scope>NUCLEOTIDE SEQUENCE</scope>
    <source>
        <strain evidence="17">DSM 1059</strain>
    </source>
</reference>
<keyword evidence="14" id="KW-0437">Light-harvesting polypeptide</keyword>
<dbReference type="GO" id="GO:0005886">
    <property type="term" value="C:plasma membrane"/>
    <property type="evidence" value="ECO:0007669"/>
    <property type="project" value="UniProtKB-SubCell"/>
</dbReference>
<dbReference type="GO" id="GO:0019684">
    <property type="term" value="P:photosynthesis, light reaction"/>
    <property type="evidence" value="ECO:0007669"/>
    <property type="project" value="InterPro"/>
</dbReference>
<gene>
    <name evidence="17" type="ORF">HH1059_08140</name>
</gene>
<sequence length="65" mass="7556">MWRIWKVFDPRRILIATALWLIIISLTIHVILMTTERFNWLQGAPAAEYYSEVVEDGAALSPRLV</sequence>
<evidence type="ECO:0000313" key="18">
    <source>
        <dbReference type="Proteomes" id="UP000218890"/>
    </source>
</evidence>
<dbReference type="PROSITE" id="PS00968">
    <property type="entry name" value="ANTENNA_COMP_ALPHA"/>
    <property type="match status" value="1"/>
</dbReference>
<evidence type="ECO:0000256" key="1">
    <source>
        <dbReference type="ARBA" id="ARBA00002455"/>
    </source>
</evidence>
<dbReference type="GO" id="GO:0046872">
    <property type="term" value="F:metal ion binding"/>
    <property type="evidence" value="ECO:0007669"/>
    <property type="project" value="UniProtKB-KW"/>
</dbReference>
<dbReference type="EMBL" id="AP017372">
    <property type="protein sequence ID" value="BAU57506.1"/>
    <property type="molecule type" value="Genomic_DNA"/>
</dbReference>
<evidence type="ECO:0000256" key="10">
    <source>
        <dbReference type="ARBA" id="ARBA00022956"/>
    </source>
</evidence>
<dbReference type="OrthoDB" id="8564165at2"/>
<evidence type="ECO:0000256" key="13">
    <source>
        <dbReference type="ARBA" id="ARBA00023136"/>
    </source>
</evidence>
<keyword evidence="13 15" id="KW-0472">Membrane</keyword>
<dbReference type="PDB" id="8K5O">
    <property type="method" value="EM"/>
    <property type="resolution" value="2.42 A"/>
    <property type="chains" value="3=1-65"/>
</dbReference>
<keyword evidence="9" id="KW-0460">Magnesium</keyword>
<keyword evidence="7 15" id="KW-0812">Transmembrane</keyword>
<dbReference type="SMR" id="A0A120MZP7"/>
<keyword evidence="8" id="KW-0479">Metal-binding</keyword>
<keyword evidence="19" id="KW-0002">3D-structure</keyword>
<keyword evidence="4" id="KW-0148">Chlorophyll</keyword>
<dbReference type="GO" id="GO:0042314">
    <property type="term" value="F:bacteriochlorophyll binding"/>
    <property type="evidence" value="ECO:0007669"/>
    <property type="project" value="UniProtKB-KW"/>
</dbReference>
<feature type="domain" description="Antenna complex alpha/beta subunit" evidence="16">
    <location>
        <begin position="1"/>
        <end position="41"/>
    </location>
</feature>
<dbReference type="Pfam" id="PF00556">
    <property type="entry name" value="LHC"/>
    <property type="match status" value="1"/>
</dbReference>